<evidence type="ECO:0000313" key="4">
    <source>
        <dbReference type="EMBL" id="MBM2616830.1"/>
    </source>
</evidence>
<dbReference type="Gene3D" id="3.30.10.20">
    <property type="match status" value="1"/>
</dbReference>
<dbReference type="SMART" id="SM00740">
    <property type="entry name" value="PASTA"/>
    <property type="match status" value="1"/>
</dbReference>
<dbReference type="InterPro" id="IPR005543">
    <property type="entry name" value="PASTA_dom"/>
</dbReference>
<feature type="transmembrane region" description="Helical" evidence="2">
    <location>
        <begin position="185"/>
        <end position="210"/>
    </location>
</feature>
<protein>
    <submittedName>
        <fullName evidence="4">PASTA domain-containing protein</fullName>
    </submittedName>
</protein>
<keyword evidence="2" id="KW-0472">Membrane</keyword>
<evidence type="ECO:0000256" key="1">
    <source>
        <dbReference type="SAM" id="MobiDB-lite"/>
    </source>
</evidence>
<proteinExistence type="predicted"/>
<feature type="compositionally biased region" description="Basic and acidic residues" evidence="1">
    <location>
        <begin position="102"/>
        <end position="122"/>
    </location>
</feature>
<dbReference type="PROSITE" id="PS51178">
    <property type="entry name" value="PASTA"/>
    <property type="match status" value="1"/>
</dbReference>
<feature type="compositionally biased region" description="Low complexity" evidence="1">
    <location>
        <begin position="218"/>
        <end position="261"/>
    </location>
</feature>
<keyword evidence="2" id="KW-0812">Transmembrane</keyword>
<dbReference type="Proteomes" id="UP000632138">
    <property type="component" value="Unassembled WGS sequence"/>
</dbReference>
<accession>A0ABS2AAH1</accession>
<dbReference type="CDD" id="cd06577">
    <property type="entry name" value="PASTA_pknB"/>
    <property type="match status" value="1"/>
</dbReference>
<evidence type="ECO:0000256" key="2">
    <source>
        <dbReference type="SAM" id="Phobius"/>
    </source>
</evidence>
<name>A0ABS2AAH1_9ACTN</name>
<evidence type="ECO:0000313" key="5">
    <source>
        <dbReference type="Proteomes" id="UP000632138"/>
    </source>
</evidence>
<evidence type="ECO:0000259" key="3">
    <source>
        <dbReference type="PROSITE" id="PS51178"/>
    </source>
</evidence>
<feature type="region of interest" description="Disordered" evidence="1">
    <location>
        <begin position="215"/>
        <end position="261"/>
    </location>
</feature>
<organism evidence="4 5">
    <name type="scientific">Paractinoplanes ovalisporus</name>
    <dbReference type="NCBI Taxonomy" id="2810368"/>
    <lineage>
        <taxon>Bacteria</taxon>
        <taxon>Bacillati</taxon>
        <taxon>Actinomycetota</taxon>
        <taxon>Actinomycetes</taxon>
        <taxon>Micromonosporales</taxon>
        <taxon>Micromonosporaceae</taxon>
        <taxon>Paractinoplanes</taxon>
    </lineage>
</organism>
<sequence length="346" mass="36036">MSDESDETRRFSPGDADDPPPEPKNPGQPAEPEKPSPPAAKKPDPDATQVGGTPADLDATQVGGTPADLDATQVDGTPDDATTVGRAAVPPADDEDTLPGKGKRDDDTLDDVRTVPTIRDEPTVVTDKPGSTAVMPPVSDDDWAPSRANPAWSGRAEVRRPQPGRGYPEVDWAAAAPGRPQRDRWWMPIVVGIVALILLAVLGWAIYLIVQNSSGDESPAPATSTSATPSETVATQTTSPSATPTTTSPEPQPSTTEPSASEITIPALRGLFLADAQEALRSTGLSYRLIYRQAADVPPDTVIDSDPVEGQEVPPDTTVTLVIAIAATDTPTNTTEPTVQPGAGGN</sequence>
<keyword evidence="5" id="KW-1185">Reference proteome</keyword>
<feature type="region of interest" description="Disordered" evidence="1">
    <location>
        <begin position="1"/>
        <end position="163"/>
    </location>
</feature>
<gene>
    <name evidence="4" type="ORF">JIG36_14815</name>
</gene>
<dbReference type="Pfam" id="PF03793">
    <property type="entry name" value="PASTA"/>
    <property type="match status" value="1"/>
</dbReference>
<reference evidence="4 5" key="1">
    <citation type="submission" date="2021-01" db="EMBL/GenBank/DDBJ databases">
        <title>Actinoplanes sp. nov. LDG1-06 isolated from lichen.</title>
        <authorList>
            <person name="Saeng-In P."/>
            <person name="Phongsopitanun W."/>
            <person name="Kanchanasin P."/>
            <person name="Yuki M."/>
            <person name="Kudo T."/>
            <person name="Ohkuma M."/>
            <person name="Tanasupawat S."/>
        </authorList>
    </citation>
    <scope>NUCLEOTIDE SEQUENCE [LARGE SCALE GENOMIC DNA]</scope>
    <source>
        <strain evidence="4 5">LDG1-06</strain>
    </source>
</reference>
<comment type="caution">
    <text evidence="4">The sequence shown here is derived from an EMBL/GenBank/DDBJ whole genome shotgun (WGS) entry which is preliminary data.</text>
</comment>
<feature type="domain" description="PASTA" evidence="3">
    <location>
        <begin position="259"/>
        <end position="325"/>
    </location>
</feature>
<dbReference type="EMBL" id="JAENHP010000004">
    <property type="protein sequence ID" value="MBM2616830.1"/>
    <property type="molecule type" value="Genomic_DNA"/>
</dbReference>
<dbReference type="RefSeq" id="WP_203376869.1">
    <property type="nucleotide sequence ID" value="NZ_JAENHP010000004.1"/>
</dbReference>
<keyword evidence="2" id="KW-1133">Transmembrane helix</keyword>